<sequence>MLYDNPDAFLVCAFKRDNALCEPDPGATAPRQYDCQPGFGNTVRADAHARRLRQRATELDTLAAPAPGPIAKRLKAIAAQLPATATATASAHDTTAPSAEALT</sequence>
<dbReference type="RefSeq" id="WP_263234460.1">
    <property type="nucleotide sequence ID" value="NZ_CP106793.1"/>
</dbReference>
<gene>
    <name evidence="1" type="ORF">N8I84_40270</name>
</gene>
<organism evidence="1 2">
    <name type="scientific">Streptomyces cynarae</name>
    <dbReference type="NCBI Taxonomy" id="2981134"/>
    <lineage>
        <taxon>Bacteria</taxon>
        <taxon>Bacillati</taxon>
        <taxon>Actinomycetota</taxon>
        <taxon>Actinomycetes</taxon>
        <taxon>Kitasatosporales</taxon>
        <taxon>Streptomycetaceae</taxon>
        <taxon>Streptomyces</taxon>
    </lineage>
</organism>
<evidence type="ECO:0000313" key="2">
    <source>
        <dbReference type="Proteomes" id="UP001061298"/>
    </source>
</evidence>
<proteinExistence type="predicted"/>
<name>A0ABY6EJ61_9ACTN</name>
<reference evidence="1" key="1">
    <citation type="submission" date="2022-10" db="EMBL/GenBank/DDBJ databases">
        <authorList>
            <person name="Mo P."/>
        </authorList>
    </citation>
    <scope>NUCLEOTIDE SEQUENCE</scope>
    <source>
        <strain evidence="1">HUAS 13-4</strain>
    </source>
</reference>
<dbReference type="Proteomes" id="UP001061298">
    <property type="component" value="Chromosome"/>
</dbReference>
<protein>
    <submittedName>
        <fullName evidence="1">Uncharacterized protein</fullName>
    </submittedName>
</protein>
<dbReference type="EMBL" id="CP106793">
    <property type="protein sequence ID" value="UXY24223.1"/>
    <property type="molecule type" value="Genomic_DNA"/>
</dbReference>
<keyword evidence="2" id="KW-1185">Reference proteome</keyword>
<evidence type="ECO:0000313" key="1">
    <source>
        <dbReference type="EMBL" id="UXY24223.1"/>
    </source>
</evidence>
<accession>A0ABY6EJ61</accession>